<feature type="domain" description="TadE-like" evidence="2">
    <location>
        <begin position="28"/>
        <end position="70"/>
    </location>
</feature>
<protein>
    <submittedName>
        <fullName evidence="3">Pilus assembly protein</fullName>
    </submittedName>
</protein>
<keyword evidence="1" id="KW-0472">Membrane</keyword>
<accession>A0ABT7XTJ7</accession>
<name>A0ABT7XTJ7_9NEIS</name>
<evidence type="ECO:0000313" key="3">
    <source>
        <dbReference type="EMBL" id="MDN0077114.1"/>
    </source>
</evidence>
<evidence type="ECO:0000313" key="4">
    <source>
        <dbReference type="Proteomes" id="UP001168540"/>
    </source>
</evidence>
<evidence type="ECO:0000256" key="1">
    <source>
        <dbReference type="SAM" id="Phobius"/>
    </source>
</evidence>
<keyword evidence="1" id="KW-0812">Transmembrane</keyword>
<proteinExistence type="predicted"/>
<feature type="transmembrane region" description="Helical" evidence="1">
    <location>
        <begin position="31"/>
        <end position="54"/>
    </location>
</feature>
<keyword evidence="4" id="KW-1185">Reference proteome</keyword>
<organism evidence="3 4">
    <name type="scientific">Crenobacter oryzisoli</name>
    <dbReference type="NCBI Taxonomy" id="3056844"/>
    <lineage>
        <taxon>Bacteria</taxon>
        <taxon>Pseudomonadati</taxon>
        <taxon>Pseudomonadota</taxon>
        <taxon>Betaproteobacteria</taxon>
        <taxon>Neisseriales</taxon>
        <taxon>Neisseriaceae</taxon>
        <taxon>Crenobacter</taxon>
    </lineage>
</organism>
<gene>
    <name evidence="3" type="ORF">QU481_19905</name>
</gene>
<keyword evidence="1" id="KW-1133">Transmembrane helix</keyword>
<dbReference type="InterPro" id="IPR012495">
    <property type="entry name" value="TadE-like_dom"/>
</dbReference>
<sequence length="172" mass="18090">MFYSRELGKRVVWVGSKTLPATRCAHRGASAIEFALVFPVFFTIFYGIISYGLILAAQQSLTLAAEEGARAALKYQPAASQNAALTARAAAACLSAQSIIGWLPKSYLAGGCVSVVAPCDYDGTLQCIKVTLNYNYAQNPLVPPLPLLGVILPSNLVGVATVQLNPATILSG</sequence>
<dbReference type="Pfam" id="PF07811">
    <property type="entry name" value="TadE"/>
    <property type="match status" value="1"/>
</dbReference>
<reference evidence="3" key="1">
    <citation type="submission" date="2023-06" db="EMBL/GenBank/DDBJ databases">
        <authorList>
            <person name="Zhang S."/>
        </authorList>
    </citation>
    <scope>NUCLEOTIDE SEQUENCE</scope>
    <source>
        <strain evidence="3">SG2303</strain>
    </source>
</reference>
<dbReference type="RefSeq" id="WP_289831746.1">
    <property type="nucleotide sequence ID" value="NZ_JAUEDK010000053.1"/>
</dbReference>
<dbReference type="EMBL" id="JAUEDK010000053">
    <property type="protein sequence ID" value="MDN0077114.1"/>
    <property type="molecule type" value="Genomic_DNA"/>
</dbReference>
<evidence type="ECO:0000259" key="2">
    <source>
        <dbReference type="Pfam" id="PF07811"/>
    </source>
</evidence>
<comment type="caution">
    <text evidence="3">The sequence shown here is derived from an EMBL/GenBank/DDBJ whole genome shotgun (WGS) entry which is preliminary data.</text>
</comment>
<dbReference type="Proteomes" id="UP001168540">
    <property type="component" value="Unassembled WGS sequence"/>
</dbReference>